<feature type="region of interest" description="Disordered" evidence="1">
    <location>
        <begin position="1"/>
        <end position="29"/>
    </location>
</feature>
<dbReference type="OrthoDB" id="548115at2759"/>
<dbReference type="PANTHER" id="PTHR31579:SF1">
    <property type="entry name" value="OS03G0796600 PROTEIN"/>
    <property type="match status" value="1"/>
</dbReference>
<feature type="region of interest" description="Disordered" evidence="1">
    <location>
        <begin position="42"/>
        <end position="75"/>
    </location>
</feature>
<dbReference type="PANTHER" id="PTHR31579">
    <property type="entry name" value="OS03G0796600 PROTEIN"/>
    <property type="match status" value="1"/>
</dbReference>
<evidence type="ECO:0000313" key="2">
    <source>
        <dbReference type="EMBL" id="KAH7294489.1"/>
    </source>
</evidence>
<feature type="compositionally biased region" description="Polar residues" evidence="1">
    <location>
        <begin position="55"/>
        <end position="67"/>
    </location>
</feature>
<dbReference type="InterPro" id="IPR006502">
    <property type="entry name" value="PDDEXK-like"/>
</dbReference>
<name>A0A8T2RDL0_CERRI</name>
<evidence type="ECO:0000256" key="1">
    <source>
        <dbReference type="SAM" id="MobiDB-lite"/>
    </source>
</evidence>
<reference evidence="2 3" key="1">
    <citation type="submission" date="2021-08" db="EMBL/GenBank/DDBJ databases">
        <title>WGS assembly of Ceratopteris richardii.</title>
        <authorList>
            <person name="Marchant D.B."/>
            <person name="Chen G."/>
            <person name="Jenkins J."/>
            <person name="Shu S."/>
            <person name="Leebens-Mack J."/>
            <person name="Grimwood J."/>
            <person name="Schmutz J."/>
            <person name="Soltis P."/>
            <person name="Soltis D."/>
            <person name="Chen Z.-H."/>
        </authorList>
    </citation>
    <scope>NUCLEOTIDE SEQUENCE [LARGE SCALE GENOMIC DNA]</scope>
    <source>
        <strain evidence="2">Whitten #5841</strain>
        <tissue evidence="2">Leaf</tissue>
    </source>
</reference>
<sequence length="453" mass="50061">MSTARNAVMKQPMSGGNGETATNSTGKQRVVSSLSQAIRAMDRGTSIDSKVRSPECTQPANGESGNAQGPIGGEERLDRNPIAVSIESSLEAVDDQSSHALSLGELMMMQEIGVEEEEESVVLRDTISTGVTKRDFNGELKGGMVDHHFDHLLVAMQEVSRSCESSSVDKMERDVMLQTRKALQSVYYLRQETDRGSCVMMNHDLRGPGTAINHNREAIARVVHCLKASGYDAAVCMSSWNDIVGSVPAGNYEYIDIVCESTQNRLIVDINFKSNFEIARASKHYTALLEMVPHIFIGRPERLHLMLKIMCKAAKLSLKLMGMYLPPWRKYSYLQAKWFSPHLRVTSPQKIDLPPPSPSSVVPNFPGTEDDELDELKLRVKQSFSSAIASKKHMTTMYITDWKLPAASPCRLTSSRKRVSALANALKERNQATSSRDKSACLAIKWNSAAMAC</sequence>
<evidence type="ECO:0000313" key="3">
    <source>
        <dbReference type="Proteomes" id="UP000825935"/>
    </source>
</evidence>
<dbReference type="AlphaFoldDB" id="A0A8T2RDL0"/>
<feature type="compositionally biased region" description="Polar residues" evidence="1">
    <location>
        <begin position="19"/>
        <end position="29"/>
    </location>
</feature>
<dbReference type="NCBIfam" id="TIGR01615">
    <property type="entry name" value="A_thal_3542"/>
    <property type="match status" value="1"/>
</dbReference>
<dbReference type="Pfam" id="PF04720">
    <property type="entry name" value="PDDEXK_6"/>
    <property type="match status" value="1"/>
</dbReference>
<gene>
    <name evidence="2" type="ORF">KP509_27G003000</name>
</gene>
<keyword evidence="3" id="KW-1185">Reference proteome</keyword>
<organism evidence="2 3">
    <name type="scientific">Ceratopteris richardii</name>
    <name type="common">Triangle waterfern</name>
    <dbReference type="NCBI Taxonomy" id="49495"/>
    <lineage>
        <taxon>Eukaryota</taxon>
        <taxon>Viridiplantae</taxon>
        <taxon>Streptophyta</taxon>
        <taxon>Embryophyta</taxon>
        <taxon>Tracheophyta</taxon>
        <taxon>Polypodiopsida</taxon>
        <taxon>Polypodiidae</taxon>
        <taxon>Polypodiales</taxon>
        <taxon>Pteridineae</taxon>
        <taxon>Pteridaceae</taxon>
        <taxon>Parkerioideae</taxon>
        <taxon>Ceratopteris</taxon>
    </lineage>
</organism>
<dbReference type="Proteomes" id="UP000825935">
    <property type="component" value="Chromosome 27"/>
</dbReference>
<accession>A0A8T2RDL0</accession>
<dbReference type="EMBL" id="CM035432">
    <property type="protein sequence ID" value="KAH7294489.1"/>
    <property type="molecule type" value="Genomic_DNA"/>
</dbReference>
<proteinExistence type="predicted"/>
<protein>
    <submittedName>
        <fullName evidence="2">Uncharacterized protein</fullName>
    </submittedName>
</protein>
<comment type="caution">
    <text evidence="2">The sequence shown here is derived from an EMBL/GenBank/DDBJ whole genome shotgun (WGS) entry which is preliminary data.</text>
</comment>